<dbReference type="InterPro" id="IPR012340">
    <property type="entry name" value="NA-bd_OB-fold"/>
</dbReference>
<dbReference type="GO" id="GO:1990904">
    <property type="term" value="C:ribonucleoprotein complex"/>
    <property type="evidence" value="ECO:0007669"/>
    <property type="project" value="UniProtKB-KW"/>
</dbReference>
<accession>A0A9P4JI72</accession>
<name>A0A9P4JI72_9PLEO</name>
<comment type="caution">
    <text evidence="4">The sequence shown here is derived from an EMBL/GenBank/DDBJ whole genome shotgun (WGS) entry which is preliminary data.</text>
</comment>
<sequence length="170" mass="18693">MSLMSGVTRKLASSTKTGVVISAGKMNKAVKVRIAGQEWNKQIRKFFPSSKTYLVSDPSSSLREGDVVRIASGFRASKRIRHVVTSIVAPFGPPINERPSVPTEEERLKERETARILKDVRQAAKGRRTALLRLKEWKEMGKEIPDLETAMGSASLGDVEVKKGGKAKTS</sequence>
<keyword evidence="2" id="KW-0689">Ribosomal protein</keyword>
<keyword evidence="3" id="KW-0687">Ribonucleoprotein</keyword>
<dbReference type="Proteomes" id="UP000799536">
    <property type="component" value="Unassembled WGS sequence"/>
</dbReference>
<evidence type="ECO:0000313" key="4">
    <source>
        <dbReference type="EMBL" id="KAF2198491.1"/>
    </source>
</evidence>
<dbReference type="GO" id="GO:0003735">
    <property type="term" value="F:structural constituent of ribosome"/>
    <property type="evidence" value="ECO:0007669"/>
    <property type="project" value="InterPro"/>
</dbReference>
<dbReference type="Pfam" id="PF00366">
    <property type="entry name" value="Ribosomal_S17"/>
    <property type="match status" value="1"/>
</dbReference>
<dbReference type="Gene3D" id="2.40.50.140">
    <property type="entry name" value="Nucleic acid-binding proteins"/>
    <property type="match status" value="1"/>
</dbReference>
<organism evidence="4 5">
    <name type="scientific">Delitschia confertaspora ATCC 74209</name>
    <dbReference type="NCBI Taxonomy" id="1513339"/>
    <lineage>
        <taxon>Eukaryota</taxon>
        <taxon>Fungi</taxon>
        <taxon>Dikarya</taxon>
        <taxon>Ascomycota</taxon>
        <taxon>Pezizomycotina</taxon>
        <taxon>Dothideomycetes</taxon>
        <taxon>Pleosporomycetidae</taxon>
        <taxon>Pleosporales</taxon>
        <taxon>Delitschiaceae</taxon>
        <taxon>Delitschia</taxon>
    </lineage>
</organism>
<evidence type="ECO:0000313" key="5">
    <source>
        <dbReference type="Proteomes" id="UP000799536"/>
    </source>
</evidence>
<evidence type="ECO:0000256" key="2">
    <source>
        <dbReference type="ARBA" id="ARBA00022980"/>
    </source>
</evidence>
<dbReference type="SUPFAM" id="SSF50249">
    <property type="entry name" value="Nucleic acid-binding proteins"/>
    <property type="match status" value="1"/>
</dbReference>
<evidence type="ECO:0000256" key="3">
    <source>
        <dbReference type="ARBA" id="ARBA00023274"/>
    </source>
</evidence>
<comment type="similarity">
    <text evidence="1">Belongs to the universal ribosomal protein uS17 family.</text>
</comment>
<dbReference type="AlphaFoldDB" id="A0A9P4JI72"/>
<gene>
    <name evidence="4" type="ORF">GQ43DRAFT_400792</name>
</gene>
<dbReference type="GO" id="GO:0005840">
    <property type="term" value="C:ribosome"/>
    <property type="evidence" value="ECO:0007669"/>
    <property type="project" value="UniProtKB-KW"/>
</dbReference>
<evidence type="ECO:0000256" key="1">
    <source>
        <dbReference type="ARBA" id="ARBA00010254"/>
    </source>
</evidence>
<proteinExistence type="inferred from homology"/>
<dbReference type="EMBL" id="ML994140">
    <property type="protein sequence ID" value="KAF2198491.1"/>
    <property type="molecule type" value="Genomic_DNA"/>
</dbReference>
<keyword evidence="5" id="KW-1185">Reference proteome</keyword>
<protein>
    <submittedName>
        <fullName evidence="4">Nucleic acid-binding protein</fullName>
    </submittedName>
</protein>
<reference evidence="4" key="1">
    <citation type="journal article" date="2020" name="Stud. Mycol.">
        <title>101 Dothideomycetes genomes: a test case for predicting lifestyles and emergence of pathogens.</title>
        <authorList>
            <person name="Haridas S."/>
            <person name="Albert R."/>
            <person name="Binder M."/>
            <person name="Bloem J."/>
            <person name="Labutti K."/>
            <person name="Salamov A."/>
            <person name="Andreopoulos B."/>
            <person name="Baker S."/>
            <person name="Barry K."/>
            <person name="Bills G."/>
            <person name="Bluhm B."/>
            <person name="Cannon C."/>
            <person name="Castanera R."/>
            <person name="Culley D."/>
            <person name="Daum C."/>
            <person name="Ezra D."/>
            <person name="Gonzalez J."/>
            <person name="Henrissat B."/>
            <person name="Kuo A."/>
            <person name="Liang C."/>
            <person name="Lipzen A."/>
            <person name="Lutzoni F."/>
            <person name="Magnuson J."/>
            <person name="Mondo S."/>
            <person name="Nolan M."/>
            <person name="Ohm R."/>
            <person name="Pangilinan J."/>
            <person name="Park H.-J."/>
            <person name="Ramirez L."/>
            <person name="Alfaro M."/>
            <person name="Sun H."/>
            <person name="Tritt A."/>
            <person name="Yoshinaga Y."/>
            <person name="Zwiers L.-H."/>
            <person name="Turgeon B."/>
            <person name="Goodwin S."/>
            <person name="Spatafora J."/>
            <person name="Crous P."/>
            <person name="Grigoriev I."/>
        </authorList>
    </citation>
    <scope>NUCLEOTIDE SEQUENCE</scope>
    <source>
        <strain evidence="4">ATCC 74209</strain>
    </source>
</reference>
<dbReference type="GO" id="GO:0006412">
    <property type="term" value="P:translation"/>
    <property type="evidence" value="ECO:0007669"/>
    <property type="project" value="InterPro"/>
</dbReference>
<dbReference type="OrthoDB" id="274752at2759"/>
<dbReference type="InterPro" id="IPR000266">
    <property type="entry name" value="Ribosomal_uS17"/>
</dbReference>